<evidence type="ECO:0000313" key="2">
    <source>
        <dbReference type="EMBL" id="CAK7273387.1"/>
    </source>
</evidence>
<evidence type="ECO:0000256" key="1">
    <source>
        <dbReference type="SAM" id="MobiDB-lite"/>
    </source>
</evidence>
<proteinExistence type="predicted"/>
<dbReference type="PANTHER" id="PTHR37848:SF1">
    <property type="entry name" value="SUN DOMAIN-CONTAINING PROTEIN"/>
    <property type="match status" value="1"/>
</dbReference>
<comment type="caution">
    <text evidence="2">The sequence shown here is derived from an EMBL/GenBank/DDBJ whole genome shotgun (WGS) entry which is preliminary data.</text>
</comment>
<dbReference type="PANTHER" id="PTHR37848">
    <property type="entry name" value="EXPRESSED PROTEIN"/>
    <property type="match status" value="1"/>
</dbReference>
<sequence length="403" mass="46025">MAQPPQKGSSSTNTEPESDATLSQSSEMNSDFVDVGHDEPPPLYSEVVNENRLAANAAPPLHRIQPPNASHRRVPGVTNYRYPLNDEPRKCRNITLPDRGNTPVDEQVRNFTDQVNNCAKYPPRVFVRLIGTHLKKYRDEHRGNREREEVDFDLQLELTPYLFSDAEAGTSWSTLQTPENHENAMRGSSNVRQIRSASNSTGNGKPSLDDWCRWFCEDTKKLKDFCVARRVYGLDYERIRSKLETIVRRTSYRGKLEVSFFEKERSVVFYNDRALNELRRNECCQVLSVLTCLCIFWIPYMLSVSSSYEVVTVNWFFSRTTEGRREYISMSEDGWCNTWDRAITSGVLGMRQGTLDEEDLRRSQGGGATFRAAGNPAAGELFNLLREDNSIYQVPARGWGGNC</sequence>
<evidence type="ECO:0000313" key="3">
    <source>
        <dbReference type="Proteomes" id="UP001642501"/>
    </source>
</evidence>
<feature type="compositionally biased region" description="Polar residues" evidence="1">
    <location>
        <begin position="1"/>
        <end position="29"/>
    </location>
</feature>
<accession>A0ABP0E1L4</accession>
<name>A0ABP0E1L4_9PEZI</name>
<feature type="region of interest" description="Disordered" evidence="1">
    <location>
        <begin position="1"/>
        <end position="43"/>
    </location>
</feature>
<dbReference type="Proteomes" id="UP001642501">
    <property type="component" value="Unassembled WGS sequence"/>
</dbReference>
<reference evidence="2 3" key="1">
    <citation type="submission" date="2024-01" db="EMBL/GenBank/DDBJ databases">
        <authorList>
            <person name="Allen C."/>
            <person name="Tagirdzhanova G."/>
        </authorList>
    </citation>
    <scope>NUCLEOTIDE SEQUENCE [LARGE SCALE GENOMIC DNA]</scope>
    <source>
        <strain evidence="2 3">CBS 573.63</strain>
    </source>
</reference>
<organism evidence="2 3">
    <name type="scientific">Sporothrix epigloea</name>
    <dbReference type="NCBI Taxonomy" id="1892477"/>
    <lineage>
        <taxon>Eukaryota</taxon>
        <taxon>Fungi</taxon>
        <taxon>Dikarya</taxon>
        <taxon>Ascomycota</taxon>
        <taxon>Pezizomycotina</taxon>
        <taxon>Sordariomycetes</taxon>
        <taxon>Sordariomycetidae</taxon>
        <taxon>Ophiostomatales</taxon>
        <taxon>Ophiostomataceae</taxon>
        <taxon>Sporothrix</taxon>
    </lineage>
</organism>
<keyword evidence="3" id="KW-1185">Reference proteome</keyword>
<gene>
    <name evidence="2" type="ORF">SEPCBS57363_005627</name>
</gene>
<protein>
    <submittedName>
        <fullName evidence="2">Uncharacterized protein</fullName>
    </submittedName>
</protein>
<dbReference type="EMBL" id="CAWUOM010000131">
    <property type="protein sequence ID" value="CAK7273387.1"/>
    <property type="molecule type" value="Genomic_DNA"/>
</dbReference>